<keyword evidence="2" id="KW-1133">Transmembrane helix</keyword>
<sequence>MNLLASSLWGGLYLVILFALCFALVTGARCLRLRAARGKKAEPPEQKPSETAAEKADEKQGGKKEQRVYYIVEKKRVRKDPSKYSEPKKIRFE</sequence>
<comment type="caution">
    <text evidence="3">The sequence shown here is derived from an EMBL/GenBank/DDBJ whole genome shotgun (WGS) entry which is preliminary data.</text>
</comment>
<feature type="compositionally biased region" description="Basic and acidic residues" evidence="1">
    <location>
        <begin position="39"/>
        <end position="67"/>
    </location>
</feature>
<proteinExistence type="predicted"/>
<feature type="region of interest" description="Disordered" evidence="1">
    <location>
        <begin position="36"/>
        <end position="67"/>
    </location>
</feature>
<dbReference type="Proteomes" id="UP000824132">
    <property type="component" value="Unassembled WGS sequence"/>
</dbReference>
<keyword evidence="2" id="KW-0472">Membrane</keyword>
<evidence type="ECO:0000313" key="3">
    <source>
        <dbReference type="EMBL" id="HIZ02898.1"/>
    </source>
</evidence>
<organism evidence="3 4">
    <name type="scientific">Candidatus Borkfalkia avistercoris</name>
    <dbReference type="NCBI Taxonomy" id="2838504"/>
    <lineage>
        <taxon>Bacteria</taxon>
        <taxon>Bacillati</taxon>
        <taxon>Bacillota</taxon>
        <taxon>Clostridia</taxon>
        <taxon>Christensenellales</taxon>
        <taxon>Christensenellaceae</taxon>
        <taxon>Candidatus Borkfalkia</taxon>
    </lineage>
</organism>
<dbReference type="AlphaFoldDB" id="A0A9D2A6K9"/>
<protein>
    <submittedName>
        <fullName evidence="3">Uncharacterized protein</fullName>
    </submittedName>
</protein>
<reference evidence="3" key="2">
    <citation type="submission" date="2021-04" db="EMBL/GenBank/DDBJ databases">
        <authorList>
            <person name="Gilroy R."/>
        </authorList>
    </citation>
    <scope>NUCLEOTIDE SEQUENCE</scope>
    <source>
        <strain evidence="3">CHK187-5294</strain>
    </source>
</reference>
<feature type="transmembrane region" description="Helical" evidence="2">
    <location>
        <begin position="12"/>
        <end position="31"/>
    </location>
</feature>
<accession>A0A9D2A6K9</accession>
<gene>
    <name evidence="3" type="ORF">H9727_01280</name>
</gene>
<name>A0A9D2A6K9_9FIRM</name>
<reference evidence="3" key="1">
    <citation type="journal article" date="2021" name="PeerJ">
        <title>Extensive microbial diversity within the chicken gut microbiome revealed by metagenomics and culture.</title>
        <authorList>
            <person name="Gilroy R."/>
            <person name="Ravi A."/>
            <person name="Getino M."/>
            <person name="Pursley I."/>
            <person name="Horton D.L."/>
            <person name="Alikhan N.F."/>
            <person name="Baker D."/>
            <person name="Gharbi K."/>
            <person name="Hall N."/>
            <person name="Watson M."/>
            <person name="Adriaenssens E.M."/>
            <person name="Foster-Nyarko E."/>
            <person name="Jarju S."/>
            <person name="Secka A."/>
            <person name="Antonio M."/>
            <person name="Oren A."/>
            <person name="Chaudhuri R.R."/>
            <person name="La Ragione R."/>
            <person name="Hildebrand F."/>
            <person name="Pallen M.J."/>
        </authorList>
    </citation>
    <scope>NUCLEOTIDE SEQUENCE</scope>
    <source>
        <strain evidence="3">CHK187-5294</strain>
    </source>
</reference>
<evidence type="ECO:0000313" key="4">
    <source>
        <dbReference type="Proteomes" id="UP000824132"/>
    </source>
</evidence>
<evidence type="ECO:0000256" key="1">
    <source>
        <dbReference type="SAM" id="MobiDB-lite"/>
    </source>
</evidence>
<evidence type="ECO:0000256" key="2">
    <source>
        <dbReference type="SAM" id="Phobius"/>
    </source>
</evidence>
<keyword evidence="2" id="KW-0812">Transmembrane</keyword>
<dbReference type="EMBL" id="DXCL01000009">
    <property type="protein sequence ID" value="HIZ02898.1"/>
    <property type="molecule type" value="Genomic_DNA"/>
</dbReference>